<dbReference type="EMBL" id="JAUEPU010000020">
    <property type="protein sequence ID" value="KAK0494700.1"/>
    <property type="molecule type" value="Genomic_DNA"/>
</dbReference>
<dbReference type="AlphaFoldDB" id="A0AA39UVK1"/>
<dbReference type="Proteomes" id="UP001175228">
    <property type="component" value="Unassembled WGS sequence"/>
</dbReference>
<feature type="region of interest" description="Disordered" evidence="1">
    <location>
        <begin position="1"/>
        <end position="25"/>
    </location>
</feature>
<evidence type="ECO:0000256" key="1">
    <source>
        <dbReference type="SAM" id="MobiDB-lite"/>
    </source>
</evidence>
<sequence length="582" mass="66772">MLPRNRRRGARSSAPSTQRSQGDQYHHAIPRFILRRYQAGPHKSNAERRAEYRRSGVDPDRVLYYDVASGSLDERSVGKIYGKKNLYRDASNLSNVNEVEEKLSLLEREAALIIATLHSELPRGKVTLKRKDLDILRKFMFVSHYRITGSTYFDPDLNPSLRQWLIRYQAEHQCRTHVDVWLRVMRYYLDTPHSQIVDNAHAEFKKYGFAEAFQQVATSVDPASEHPESLAYQLQAEQFFLGIWEAETTSEFVLTNHAFGLWEGLTPTADAIHRIFLVSPRIALVLRSNALPLFDDEAPKNSALLSIPQAKPTSRLVNGQAGIDFSNINDISKVNRQRYPNDVFTFTVTKLTLNQTDAFNVVLLDNVRSDGAITFLGRERMLRTLRMFWHNPLHRFDRQKYASLMRHLSIIPPSPHHASTSFEPVDTELYVALMGIVLNQTKFISGYDQALSIYRLLQKTSRRRTCSFVTQHIYNLTVFMEGCQNRFSTLGGPKFRKTESSLRLKMSLSPEVSARIFTTLEIFVSKTLGVSMDFDEDVLGKLGKEVALLAFLDWLDVEMPMVLIRGMSIMDIVTVKEAFYFV</sequence>
<evidence type="ECO:0000313" key="3">
    <source>
        <dbReference type="Proteomes" id="UP001175228"/>
    </source>
</evidence>
<feature type="compositionally biased region" description="Polar residues" evidence="1">
    <location>
        <begin position="13"/>
        <end position="23"/>
    </location>
</feature>
<accession>A0AA39UVK1</accession>
<dbReference type="InterPro" id="IPR025332">
    <property type="entry name" value="DUF4238"/>
</dbReference>
<evidence type="ECO:0000313" key="2">
    <source>
        <dbReference type="EMBL" id="KAK0494700.1"/>
    </source>
</evidence>
<keyword evidence="3" id="KW-1185">Reference proteome</keyword>
<name>A0AA39UVK1_9AGAR</name>
<gene>
    <name evidence="2" type="ORF">EDD18DRAFT_1256252</name>
</gene>
<feature type="compositionally biased region" description="Basic residues" evidence="1">
    <location>
        <begin position="1"/>
        <end position="10"/>
    </location>
</feature>
<organism evidence="2 3">
    <name type="scientific">Armillaria luteobubalina</name>
    <dbReference type="NCBI Taxonomy" id="153913"/>
    <lineage>
        <taxon>Eukaryota</taxon>
        <taxon>Fungi</taxon>
        <taxon>Dikarya</taxon>
        <taxon>Basidiomycota</taxon>
        <taxon>Agaricomycotina</taxon>
        <taxon>Agaricomycetes</taxon>
        <taxon>Agaricomycetidae</taxon>
        <taxon>Agaricales</taxon>
        <taxon>Marasmiineae</taxon>
        <taxon>Physalacriaceae</taxon>
        <taxon>Armillaria</taxon>
    </lineage>
</organism>
<dbReference type="Pfam" id="PF14022">
    <property type="entry name" value="DUF4238"/>
    <property type="match status" value="1"/>
</dbReference>
<protein>
    <submittedName>
        <fullName evidence="2">Uncharacterized protein</fullName>
    </submittedName>
</protein>
<comment type="caution">
    <text evidence="2">The sequence shown here is derived from an EMBL/GenBank/DDBJ whole genome shotgun (WGS) entry which is preliminary data.</text>
</comment>
<reference evidence="2" key="1">
    <citation type="submission" date="2023-06" db="EMBL/GenBank/DDBJ databases">
        <authorList>
            <consortium name="Lawrence Berkeley National Laboratory"/>
            <person name="Ahrendt S."/>
            <person name="Sahu N."/>
            <person name="Indic B."/>
            <person name="Wong-Bajracharya J."/>
            <person name="Merenyi Z."/>
            <person name="Ke H.-M."/>
            <person name="Monk M."/>
            <person name="Kocsube S."/>
            <person name="Drula E."/>
            <person name="Lipzen A."/>
            <person name="Balint B."/>
            <person name="Henrissat B."/>
            <person name="Andreopoulos B."/>
            <person name="Martin F.M."/>
            <person name="Harder C.B."/>
            <person name="Rigling D."/>
            <person name="Ford K.L."/>
            <person name="Foster G.D."/>
            <person name="Pangilinan J."/>
            <person name="Papanicolaou A."/>
            <person name="Barry K."/>
            <person name="LaButti K."/>
            <person name="Viragh M."/>
            <person name="Koriabine M."/>
            <person name="Yan M."/>
            <person name="Riley R."/>
            <person name="Champramary S."/>
            <person name="Plett K.L."/>
            <person name="Tsai I.J."/>
            <person name="Slot J."/>
            <person name="Sipos G."/>
            <person name="Plett J."/>
            <person name="Nagy L.G."/>
            <person name="Grigoriev I.V."/>
        </authorList>
    </citation>
    <scope>NUCLEOTIDE SEQUENCE</scope>
    <source>
        <strain evidence="2">HWK02</strain>
    </source>
</reference>
<proteinExistence type="predicted"/>